<dbReference type="EMBL" id="MH590603">
    <property type="protein sequence ID" value="AXH70497.1"/>
    <property type="molecule type" value="Genomic_DNA"/>
</dbReference>
<proteinExistence type="predicted"/>
<dbReference type="KEGG" id="vg:54998100"/>
<dbReference type="Proteomes" id="UP000257597">
    <property type="component" value="Segment"/>
</dbReference>
<dbReference type="RefSeq" id="YP_009807224.1">
    <property type="nucleotide sequence ID" value="NC_048021.1"/>
</dbReference>
<keyword evidence="2" id="KW-1185">Reference proteome</keyword>
<sequence length="79" mass="8623">MGPKPSPIRDLVAAAIGATDAIDVEMLISEFEMTHVVETRSDRNFDMGLIAARQHEDAAEIQRLEELLIGLGVDPHAKV</sequence>
<organism evidence="1 2">
    <name type="scientific">Gordonia phage Daredevil</name>
    <dbReference type="NCBI Taxonomy" id="2283286"/>
    <lineage>
        <taxon>Viruses</taxon>
        <taxon>Duplodnaviria</taxon>
        <taxon>Heunggongvirae</taxon>
        <taxon>Uroviricota</taxon>
        <taxon>Caudoviricetes</taxon>
        <taxon>Daredevilvirus</taxon>
        <taxon>Daredevilvirus daredevil</taxon>
    </lineage>
</organism>
<evidence type="ECO:0000313" key="1">
    <source>
        <dbReference type="EMBL" id="AXH70497.1"/>
    </source>
</evidence>
<accession>A0A345MIW6</accession>
<reference evidence="2" key="1">
    <citation type="submission" date="2018-07" db="EMBL/GenBank/DDBJ databases">
        <authorList>
            <person name="Quirk P.G."/>
            <person name="Krulwich T.A."/>
        </authorList>
    </citation>
    <scope>NUCLEOTIDE SEQUENCE [LARGE SCALE GENOMIC DNA]</scope>
</reference>
<gene>
    <name evidence="1" type="primary">110</name>
    <name evidence="1" type="ORF">SEA_DAREDEVIL_110</name>
</gene>
<dbReference type="GeneID" id="54998100"/>
<evidence type="ECO:0000313" key="2">
    <source>
        <dbReference type="Proteomes" id="UP000257597"/>
    </source>
</evidence>
<protein>
    <submittedName>
        <fullName evidence="1">Uncharacterized protein</fullName>
    </submittedName>
</protein>
<name>A0A345MIW6_9CAUD</name>